<reference evidence="1 2" key="1">
    <citation type="submission" date="2019-04" db="EMBL/GenBank/DDBJ databases">
        <authorList>
            <person name="Van Vliet M D."/>
        </authorList>
    </citation>
    <scope>NUCLEOTIDE SEQUENCE [LARGE SCALE GENOMIC DNA]</scope>
    <source>
        <strain evidence="1 2">F21</strain>
    </source>
</reference>
<name>A0A6C2UPP9_9BACT</name>
<dbReference type="AlphaFoldDB" id="A0A6C2UPP9"/>
<gene>
    <name evidence="1" type="ORF">SCARR_04337</name>
</gene>
<evidence type="ECO:0000313" key="1">
    <source>
        <dbReference type="EMBL" id="VGO22255.1"/>
    </source>
</evidence>
<accession>A0A6C2UPP9</accession>
<organism evidence="1 2">
    <name type="scientific">Pontiella sulfatireligans</name>
    <dbReference type="NCBI Taxonomy" id="2750658"/>
    <lineage>
        <taxon>Bacteria</taxon>
        <taxon>Pseudomonadati</taxon>
        <taxon>Kiritimatiellota</taxon>
        <taxon>Kiritimatiellia</taxon>
        <taxon>Kiritimatiellales</taxon>
        <taxon>Pontiellaceae</taxon>
        <taxon>Pontiella</taxon>
    </lineage>
</organism>
<dbReference type="RefSeq" id="WP_136063649.1">
    <property type="nucleotide sequence ID" value="NZ_CAAHFH010000002.1"/>
</dbReference>
<evidence type="ECO:0000313" key="2">
    <source>
        <dbReference type="Proteomes" id="UP000346198"/>
    </source>
</evidence>
<dbReference type="EMBL" id="CAAHFH010000002">
    <property type="protein sequence ID" value="VGO22255.1"/>
    <property type="molecule type" value="Genomic_DNA"/>
</dbReference>
<keyword evidence="2" id="KW-1185">Reference proteome</keyword>
<evidence type="ECO:0008006" key="3">
    <source>
        <dbReference type="Google" id="ProtNLM"/>
    </source>
</evidence>
<dbReference type="Proteomes" id="UP000346198">
    <property type="component" value="Unassembled WGS sequence"/>
</dbReference>
<sequence length="85" mass="10162">MSTAKRDMREVMRDEMIMRDRIVAILQEGSKTVPEVSEALGAPEYETVYWMMAMRRYGMVEEIGRPDIDGYFKYEFREQEEESHE</sequence>
<proteinExistence type="predicted"/>
<protein>
    <recommendedName>
        <fullName evidence="3">MarR family transcriptional regulator</fullName>
    </recommendedName>
</protein>